<dbReference type="EMBL" id="ON529850">
    <property type="protein sequence ID" value="UTC28411.1"/>
    <property type="molecule type" value="Genomic_DNA"/>
</dbReference>
<name>A0A9E7N586_9CAUD</name>
<reference evidence="2" key="1">
    <citation type="submission" date="2022-04" db="EMBL/GenBank/DDBJ databases">
        <authorList>
            <person name="Friedrich I."/>
            <person name="Schneider D."/>
            <person name="Poehlein A."/>
            <person name="Hertel R."/>
            <person name="Daniel R."/>
        </authorList>
    </citation>
    <scope>NUCLEOTIDE SEQUENCE</scope>
</reference>
<feature type="region of interest" description="Disordered" evidence="1">
    <location>
        <begin position="48"/>
        <end position="73"/>
    </location>
</feature>
<keyword evidence="3" id="KW-1185">Reference proteome</keyword>
<feature type="compositionally biased region" description="Acidic residues" evidence="1">
    <location>
        <begin position="118"/>
        <end position="135"/>
    </location>
</feature>
<dbReference type="Proteomes" id="UP001055634">
    <property type="component" value="Segment"/>
</dbReference>
<gene>
    <name evidence="2" type="ORF">GURKE_04090</name>
</gene>
<proteinExistence type="predicted"/>
<organism evidence="2 3">
    <name type="scientific">Brevundimonas phage vB_BpoS-Gurke</name>
    <dbReference type="NCBI Taxonomy" id="2948599"/>
    <lineage>
        <taxon>Viruses</taxon>
        <taxon>Duplodnaviria</taxon>
        <taxon>Heunggongvirae</taxon>
        <taxon>Uroviricota</taxon>
        <taxon>Caudoviricetes</taxon>
        <taxon>Jeanschmidtviridae</taxon>
        <taxon>Kikimoravirus</taxon>
        <taxon>Kikimoravirus gurke</taxon>
    </lineage>
</organism>
<feature type="region of interest" description="Disordered" evidence="1">
    <location>
        <begin position="118"/>
        <end position="148"/>
    </location>
</feature>
<accession>A0A9E7N586</accession>
<evidence type="ECO:0000256" key="1">
    <source>
        <dbReference type="SAM" id="MobiDB-lite"/>
    </source>
</evidence>
<sequence>MSNSVVVYSPSGEAEMHTRANARDLVNGCGYSWIPGVKASPNHYAPFATAHVPEGPSPSQKVLDAAQGQKTSTNDGANAALLAQQQQVAQQLAMQQAAIAAAPAAPVVDYSKVEAVDASDLDDPADAEPAADDDAAPARPARRGRAKK</sequence>
<protein>
    <submittedName>
        <fullName evidence="2">Uncharacterized protein</fullName>
    </submittedName>
</protein>
<evidence type="ECO:0000313" key="3">
    <source>
        <dbReference type="Proteomes" id="UP001055634"/>
    </source>
</evidence>
<evidence type="ECO:0000313" key="2">
    <source>
        <dbReference type="EMBL" id="UTC28411.1"/>
    </source>
</evidence>